<dbReference type="RefSeq" id="XP_056086041.1">
    <property type="nucleotide sequence ID" value="XM_056228404.1"/>
</dbReference>
<dbReference type="Pfam" id="PF08550">
    <property type="entry name" value="GATA_AreA"/>
    <property type="match status" value="1"/>
</dbReference>
<accession>A0AA35JCQ2</accession>
<feature type="compositionally biased region" description="Basic and acidic residues" evidence="1">
    <location>
        <begin position="254"/>
        <end position="271"/>
    </location>
</feature>
<dbReference type="AlphaFoldDB" id="A0AA35JCQ2"/>
<evidence type="ECO:0000313" key="4">
    <source>
        <dbReference type="Proteomes" id="UP001162087"/>
    </source>
</evidence>
<gene>
    <name evidence="3" type="primary">SKDI02G1530</name>
    <name evidence="3" type="ORF">SKDI_02G1530</name>
</gene>
<protein>
    <recommendedName>
        <fullName evidence="2">Nitrogen regulatory protein areA GATA-like domain-containing protein</fullName>
    </recommendedName>
</protein>
<feature type="region of interest" description="Disordered" evidence="1">
    <location>
        <begin position="294"/>
        <end position="332"/>
    </location>
</feature>
<dbReference type="EMBL" id="OX365897">
    <property type="protein sequence ID" value="CAI4055322.1"/>
    <property type="molecule type" value="Genomic_DNA"/>
</dbReference>
<feature type="compositionally biased region" description="Low complexity" evidence="1">
    <location>
        <begin position="294"/>
        <end position="308"/>
    </location>
</feature>
<sequence>MTLSNCESLDNLFHDLPEEEENSKFIEGVRILMSRNDMGYPSATTNGTYCLGKVKSLNSKQWKINKKQKYTPSAGKKKNFDFHEQRSLILNLNLWKFIKFINCNGKNNYNKNNKHATHLSKTLNNDNVLPLQKSKSLDNDQRLENLFWRSWFKAHKKKDMSSRQRERHIKFNDNVEQCIITDDHFIQRLPSAQLNPADDQSPCPQFELNSSPGYTMSKRVFYDYSCVYFTNDATASTATTTAAVTAMITSSTGDHQHRHDIRDVPKNVLPRDGEADLGSVLRVDSNFKLSNIGHHSPATSSSTSSHSTFIFESETDSDSDTDSDTTMPSELL</sequence>
<keyword evidence="4" id="KW-1185">Reference proteome</keyword>
<reference evidence="3" key="1">
    <citation type="submission" date="2022-10" db="EMBL/GenBank/DDBJ databases">
        <authorList>
            <person name="Byrne P K."/>
        </authorList>
    </citation>
    <scope>NUCLEOTIDE SEQUENCE</scope>
    <source>
        <strain evidence="3">IFO1802</strain>
    </source>
</reference>
<proteinExistence type="predicted"/>
<feature type="region of interest" description="Disordered" evidence="1">
    <location>
        <begin position="251"/>
        <end position="271"/>
    </location>
</feature>
<evidence type="ECO:0000313" key="3">
    <source>
        <dbReference type="EMBL" id="CAI4055322.1"/>
    </source>
</evidence>
<name>A0AA35JCQ2_SACK1</name>
<dbReference type="Proteomes" id="UP001162087">
    <property type="component" value="Chromosome 2"/>
</dbReference>
<evidence type="ECO:0000259" key="2">
    <source>
        <dbReference type="Pfam" id="PF08550"/>
    </source>
</evidence>
<dbReference type="GeneID" id="80922341"/>
<dbReference type="InterPro" id="IPR013860">
    <property type="entry name" value="AreA_GATA"/>
</dbReference>
<evidence type="ECO:0000256" key="1">
    <source>
        <dbReference type="SAM" id="MobiDB-lite"/>
    </source>
</evidence>
<organism evidence="3 4">
    <name type="scientific">Saccharomyces kudriavzevii (strain ATCC MYA-4449 / AS 2.2408 / CBS 8840 / NBRC 1802 / NCYC 2889)</name>
    <name type="common">Yeast</name>
    <dbReference type="NCBI Taxonomy" id="226230"/>
    <lineage>
        <taxon>Eukaryota</taxon>
        <taxon>Fungi</taxon>
        <taxon>Dikarya</taxon>
        <taxon>Ascomycota</taxon>
        <taxon>Saccharomycotina</taxon>
        <taxon>Saccharomycetes</taxon>
        <taxon>Saccharomycetales</taxon>
        <taxon>Saccharomycetaceae</taxon>
        <taxon>Saccharomyces</taxon>
    </lineage>
</organism>
<feature type="domain" description="Nitrogen regulatory protein areA GATA-like" evidence="2">
    <location>
        <begin position="133"/>
        <end position="153"/>
    </location>
</feature>
<feature type="compositionally biased region" description="Acidic residues" evidence="1">
    <location>
        <begin position="313"/>
        <end position="323"/>
    </location>
</feature>